<organism evidence="2 3">
    <name type="scientific">Saitozyma podzolica</name>
    <dbReference type="NCBI Taxonomy" id="1890683"/>
    <lineage>
        <taxon>Eukaryota</taxon>
        <taxon>Fungi</taxon>
        <taxon>Dikarya</taxon>
        <taxon>Basidiomycota</taxon>
        <taxon>Agaricomycotina</taxon>
        <taxon>Tremellomycetes</taxon>
        <taxon>Tremellales</taxon>
        <taxon>Trimorphomycetaceae</taxon>
        <taxon>Saitozyma</taxon>
    </lineage>
</organism>
<dbReference type="AlphaFoldDB" id="A0A427XU08"/>
<evidence type="ECO:0000313" key="2">
    <source>
        <dbReference type="EMBL" id="RSH82221.1"/>
    </source>
</evidence>
<proteinExistence type="predicted"/>
<reference evidence="2 3" key="1">
    <citation type="submission" date="2018-11" db="EMBL/GenBank/DDBJ databases">
        <title>Genome sequence of Saitozyma podzolica DSM 27192.</title>
        <authorList>
            <person name="Aliyu H."/>
            <person name="Gorte O."/>
            <person name="Ochsenreither K."/>
        </authorList>
    </citation>
    <scope>NUCLEOTIDE SEQUENCE [LARGE SCALE GENOMIC DNA]</scope>
    <source>
        <strain evidence="2 3">DSM 27192</strain>
    </source>
</reference>
<dbReference type="EMBL" id="RSCD01000027">
    <property type="protein sequence ID" value="RSH82221.1"/>
    <property type="molecule type" value="Genomic_DNA"/>
</dbReference>
<accession>A0A427XU08</accession>
<name>A0A427XU08_9TREE</name>
<keyword evidence="3" id="KW-1185">Reference proteome</keyword>
<comment type="caution">
    <text evidence="2">The sequence shown here is derived from an EMBL/GenBank/DDBJ whole genome shotgun (WGS) entry which is preliminary data.</text>
</comment>
<evidence type="ECO:0000313" key="3">
    <source>
        <dbReference type="Proteomes" id="UP000279259"/>
    </source>
</evidence>
<feature type="compositionally biased region" description="Polar residues" evidence="1">
    <location>
        <begin position="149"/>
        <end position="160"/>
    </location>
</feature>
<protein>
    <submittedName>
        <fullName evidence="2">Uncharacterized protein</fullName>
    </submittedName>
</protein>
<gene>
    <name evidence="2" type="ORF">EHS25_005931</name>
</gene>
<sequence length="166" mass="18654">MTEEQKSTVRVAAERMVDLKDDWEKRDDNLVTDNIDALVRQLELGPDPLRQYKRIVGFGHTPNHWITFCLDVPSPRSTSLTHGTFSTARRRSSCERSPTYMLRNDLDWPEMVSKPVVVDKRPIHTDGSICDFATLVVMDTLAKLPPNVPSTTSQSTSGDISPSKAL</sequence>
<evidence type="ECO:0000256" key="1">
    <source>
        <dbReference type="SAM" id="MobiDB-lite"/>
    </source>
</evidence>
<dbReference type="Proteomes" id="UP000279259">
    <property type="component" value="Unassembled WGS sequence"/>
</dbReference>
<feature type="region of interest" description="Disordered" evidence="1">
    <location>
        <begin position="145"/>
        <end position="166"/>
    </location>
</feature>